<protein>
    <submittedName>
        <fullName evidence="1">Uncharacterized protein</fullName>
    </submittedName>
</protein>
<name>A0AAV1V9H3_9STRA</name>
<comment type="caution">
    <text evidence="1">The sequence shown here is derived from an EMBL/GenBank/DDBJ whole genome shotgun (WGS) entry which is preliminary data.</text>
</comment>
<dbReference type="AlphaFoldDB" id="A0AAV1V9H3"/>
<organism evidence="1 2">
    <name type="scientific">Peronospora matthiolae</name>
    <dbReference type="NCBI Taxonomy" id="2874970"/>
    <lineage>
        <taxon>Eukaryota</taxon>
        <taxon>Sar</taxon>
        <taxon>Stramenopiles</taxon>
        <taxon>Oomycota</taxon>
        <taxon>Peronosporomycetes</taxon>
        <taxon>Peronosporales</taxon>
        <taxon>Peronosporaceae</taxon>
        <taxon>Peronospora</taxon>
    </lineage>
</organism>
<dbReference type="Proteomes" id="UP001162060">
    <property type="component" value="Unassembled WGS sequence"/>
</dbReference>
<dbReference type="EMBL" id="CAKLBY020000269">
    <property type="protein sequence ID" value="CAK7942242.1"/>
    <property type="molecule type" value="Genomic_DNA"/>
</dbReference>
<proteinExistence type="predicted"/>
<accession>A0AAV1V9H3</accession>
<reference evidence="1" key="1">
    <citation type="submission" date="2024-01" db="EMBL/GenBank/DDBJ databases">
        <authorList>
            <person name="Webb A."/>
        </authorList>
    </citation>
    <scope>NUCLEOTIDE SEQUENCE</scope>
    <source>
        <strain evidence="1">Pm1</strain>
    </source>
</reference>
<gene>
    <name evidence="1" type="ORF">PM001_LOCUS27392</name>
</gene>
<sequence length="137" mass="14452">MSPSARCRHLTKDQLVQGHPVREGARCTSKAPKNSSTGIVDGARAVEKGLCKGGDARWSECASAIEGRVKSSGDKCICGQEEVETTSKANDDYEMSRCDMVLDDGGAGIPGTLGIIEVGWSAGARLNQDSHGARMQQ</sequence>
<evidence type="ECO:0000313" key="1">
    <source>
        <dbReference type="EMBL" id="CAK7942242.1"/>
    </source>
</evidence>
<evidence type="ECO:0000313" key="2">
    <source>
        <dbReference type="Proteomes" id="UP001162060"/>
    </source>
</evidence>